<evidence type="ECO:0000313" key="3">
    <source>
        <dbReference type="Proteomes" id="UP001044222"/>
    </source>
</evidence>
<dbReference type="Gene3D" id="3.30.40.10">
    <property type="entry name" value="Zinc/RING finger domain, C3HC4 (zinc finger)"/>
    <property type="match status" value="1"/>
</dbReference>
<name>A0A9D3LK64_ANGAN</name>
<evidence type="ECO:0000313" key="2">
    <source>
        <dbReference type="EMBL" id="KAG5830949.1"/>
    </source>
</evidence>
<evidence type="ECO:0000256" key="1">
    <source>
        <dbReference type="SAM" id="MobiDB-lite"/>
    </source>
</evidence>
<feature type="region of interest" description="Disordered" evidence="1">
    <location>
        <begin position="18"/>
        <end position="95"/>
    </location>
</feature>
<organism evidence="2 3">
    <name type="scientific">Anguilla anguilla</name>
    <name type="common">European freshwater eel</name>
    <name type="synonym">Muraena anguilla</name>
    <dbReference type="NCBI Taxonomy" id="7936"/>
    <lineage>
        <taxon>Eukaryota</taxon>
        <taxon>Metazoa</taxon>
        <taxon>Chordata</taxon>
        <taxon>Craniata</taxon>
        <taxon>Vertebrata</taxon>
        <taxon>Euteleostomi</taxon>
        <taxon>Actinopterygii</taxon>
        <taxon>Neopterygii</taxon>
        <taxon>Teleostei</taxon>
        <taxon>Anguilliformes</taxon>
        <taxon>Anguillidae</taxon>
        <taxon>Anguilla</taxon>
    </lineage>
</organism>
<protein>
    <submittedName>
        <fullName evidence="2">Uncharacterized protein</fullName>
    </submittedName>
</protein>
<dbReference type="EMBL" id="JAFIRN010000018">
    <property type="protein sequence ID" value="KAG5830949.1"/>
    <property type="molecule type" value="Genomic_DNA"/>
</dbReference>
<keyword evidence="3" id="KW-1185">Reference proteome</keyword>
<gene>
    <name evidence="2" type="ORF">ANANG_G00298690</name>
</gene>
<accession>A0A9D3LK64</accession>
<feature type="compositionally biased region" description="Gly residues" evidence="1">
    <location>
        <begin position="25"/>
        <end position="36"/>
    </location>
</feature>
<reference evidence="2" key="1">
    <citation type="submission" date="2021-01" db="EMBL/GenBank/DDBJ databases">
        <title>A chromosome-scale assembly of European eel, Anguilla anguilla.</title>
        <authorList>
            <person name="Henkel C."/>
            <person name="Jong-Raadsen S.A."/>
            <person name="Dufour S."/>
            <person name="Weltzien F.-A."/>
            <person name="Palstra A.P."/>
            <person name="Pelster B."/>
            <person name="Spaink H.P."/>
            <person name="Van Den Thillart G.E."/>
            <person name="Jansen H."/>
            <person name="Zahm M."/>
            <person name="Klopp C."/>
            <person name="Cedric C."/>
            <person name="Louis A."/>
            <person name="Berthelot C."/>
            <person name="Parey E."/>
            <person name="Roest Crollius H."/>
            <person name="Montfort J."/>
            <person name="Robinson-Rechavi M."/>
            <person name="Bucao C."/>
            <person name="Bouchez O."/>
            <person name="Gislard M."/>
            <person name="Lluch J."/>
            <person name="Milhes M."/>
            <person name="Lampietro C."/>
            <person name="Lopez Roques C."/>
            <person name="Donnadieu C."/>
            <person name="Braasch I."/>
            <person name="Desvignes T."/>
            <person name="Postlethwait J."/>
            <person name="Bobe J."/>
            <person name="Guiguen Y."/>
            <person name="Dirks R."/>
        </authorList>
    </citation>
    <scope>NUCLEOTIDE SEQUENCE</scope>
    <source>
        <strain evidence="2">Tag_6206</strain>
        <tissue evidence="2">Liver</tissue>
    </source>
</reference>
<dbReference type="InterPro" id="IPR013083">
    <property type="entry name" value="Znf_RING/FYVE/PHD"/>
</dbReference>
<dbReference type="AlphaFoldDB" id="A0A9D3LK64"/>
<dbReference type="Proteomes" id="UP001044222">
    <property type="component" value="Chromosome 18"/>
</dbReference>
<sequence>MWVCNLCRKQQDIMTKSGEWLPGRGVTGRGGTGPGLGAAVSDPAMCTGADRDKKARSRSQAPPARPRPATQDGPQTTPPRAPPQEDGHPTVTVPQ</sequence>
<proteinExistence type="predicted"/>
<comment type="caution">
    <text evidence="2">The sequence shown here is derived from an EMBL/GenBank/DDBJ whole genome shotgun (WGS) entry which is preliminary data.</text>
</comment>